<keyword evidence="3" id="KW-1185">Reference proteome</keyword>
<accession>A0A0M6Y6N9</accession>
<evidence type="ECO:0000313" key="2">
    <source>
        <dbReference type="EMBL" id="CTQ45762.1"/>
    </source>
</evidence>
<protein>
    <submittedName>
        <fullName evidence="2">Uncharacterized protein</fullName>
    </submittedName>
</protein>
<name>A0A0M6Y6N9_9HYPH</name>
<organism evidence="2 3">
    <name type="scientific">Roseibium aggregatum</name>
    <dbReference type="NCBI Taxonomy" id="187304"/>
    <lineage>
        <taxon>Bacteria</taxon>
        <taxon>Pseudomonadati</taxon>
        <taxon>Pseudomonadota</taxon>
        <taxon>Alphaproteobacteria</taxon>
        <taxon>Hyphomicrobiales</taxon>
        <taxon>Stappiaceae</taxon>
        <taxon>Roseibium</taxon>
    </lineage>
</organism>
<proteinExistence type="predicted"/>
<evidence type="ECO:0000256" key="1">
    <source>
        <dbReference type="SAM" id="MobiDB-lite"/>
    </source>
</evidence>
<feature type="region of interest" description="Disordered" evidence="1">
    <location>
        <begin position="73"/>
        <end position="92"/>
    </location>
</feature>
<dbReference type="EMBL" id="CXST01000002">
    <property type="protein sequence ID" value="CTQ45762.1"/>
    <property type="molecule type" value="Genomic_DNA"/>
</dbReference>
<dbReference type="RefSeq" id="WP_055658995.1">
    <property type="nucleotide sequence ID" value="NZ_CXST01000002.1"/>
</dbReference>
<evidence type="ECO:0000313" key="3">
    <source>
        <dbReference type="Proteomes" id="UP000048926"/>
    </source>
</evidence>
<gene>
    <name evidence="2" type="ORF">LAL4801_04217</name>
</gene>
<dbReference type="Proteomes" id="UP000048926">
    <property type="component" value="Unassembled WGS sequence"/>
</dbReference>
<dbReference type="AlphaFoldDB" id="A0A0M6Y6N9"/>
<sequence length="104" mass="12107">MTVSAETLFMAIFGSLLSVVVGAITVNFKELRSFKDDVLANYARRSEINTVTNEFRSEIKEMREYFHNMMEKSTSELKESMRESEDRNRERHEQLLKAFTSSKG</sequence>
<reference evidence="3" key="1">
    <citation type="submission" date="2015-07" db="EMBL/GenBank/DDBJ databases">
        <authorList>
            <person name="Rodrigo-Torres Lidia"/>
            <person name="Arahal R.David."/>
        </authorList>
    </citation>
    <scope>NUCLEOTIDE SEQUENCE [LARGE SCALE GENOMIC DNA]</scope>
    <source>
        <strain evidence="3">CECT 4801</strain>
    </source>
</reference>